<sequence length="159" mass="18089">MEEDEYKSTYNELAAVRCVFEKALSNSQGNRQVKCSLSQHFCLADREGYSCKNAQASIQCKIFLEQLRENSRFVLKLHEVNGPLPHNMEIRVQVGGLKGLAKLLDINEHKIKVDEPVTIGNINQIISAVKKQYGAASNLPYNKIIQSVVQFQGRQRRQR</sequence>
<protein>
    <submittedName>
        <fullName evidence="1">Uncharacterized protein</fullName>
    </submittedName>
</protein>
<dbReference type="EMBL" id="UOFD01000088">
    <property type="protein sequence ID" value="VAW55345.1"/>
    <property type="molecule type" value="Genomic_DNA"/>
</dbReference>
<accession>A0A3B0WHN1</accession>
<organism evidence="1">
    <name type="scientific">hydrothermal vent metagenome</name>
    <dbReference type="NCBI Taxonomy" id="652676"/>
    <lineage>
        <taxon>unclassified sequences</taxon>
        <taxon>metagenomes</taxon>
        <taxon>ecological metagenomes</taxon>
    </lineage>
</organism>
<evidence type="ECO:0000313" key="1">
    <source>
        <dbReference type="EMBL" id="VAW55345.1"/>
    </source>
</evidence>
<proteinExistence type="predicted"/>
<name>A0A3B0WHN1_9ZZZZ</name>
<dbReference type="AlphaFoldDB" id="A0A3B0WHN1"/>
<reference evidence="1" key="1">
    <citation type="submission" date="2018-06" db="EMBL/GenBank/DDBJ databases">
        <authorList>
            <person name="Zhirakovskaya E."/>
        </authorList>
    </citation>
    <scope>NUCLEOTIDE SEQUENCE</scope>
</reference>
<gene>
    <name evidence="1" type="ORF">MNBD_GAMMA06-1489</name>
</gene>